<sequence>MSWFSGAEKAPELVREAAELRRGEKVLAFAQDGDRWLLGTRLAFVVVDPGQPTVRLAWEQIQAADWSQDDSTLKVSEVGRFGQSRASYVFTLDSPALLLQLVRERVTASVVLQRGYLVTEKAGFKVIGRRAPDGGPISWMHEYDAGIDPEDPEVVAAAADALLRARADVGE</sequence>
<dbReference type="OrthoDB" id="5144898at2"/>
<evidence type="ECO:0000313" key="1">
    <source>
        <dbReference type="EMBL" id="RNL63671.1"/>
    </source>
</evidence>
<accession>A0A3N0CK68</accession>
<gene>
    <name evidence="1" type="ORF">EFK50_07975</name>
</gene>
<protein>
    <submittedName>
        <fullName evidence="1">Uncharacterized protein</fullName>
    </submittedName>
</protein>
<reference evidence="1 2" key="1">
    <citation type="submission" date="2018-11" db="EMBL/GenBank/DDBJ databases">
        <authorList>
            <person name="Li F."/>
        </authorList>
    </citation>
    <scope>NUCLEOTIDE SEQUENCE [LARGE SCALE GENOMIC DNA]</scope>
    <source>
        <strain evidence="1 2">Gsoil 097</strain>
    </source>
</reference>
<dbReference type="Proteomes" id="UP000267128">
    <property type="component" value="Unassembled WGS sequence"/>
</dbReference>
<name>A0A3N0CK68_9ACTN</name>
<dbReference type="AlphaFoldDB" id="A0A3N0CK68"/>
<dbReference type="RefSeq" id="WP_123227057.1">
    <property type="nucleotide sequence ID" value="NZ_RJSE01000006.1"/>
</dbReference>
<proteinExistence type="predicted"/>
<organism evidence="1 2">
    <name type="scientific">Nocardioides marmoriginsengisoli</name>
    <dbReference type="NCBI Taxonomy" id="661483"/>
    <lineage>
        <taxon>Bacteria</taxon>
        <taxon>Bacillati</taxon>
        <taxon>Actinomycetota</taxon>
        <taxon>Actinomycetes</taxon>
        <taxon>Propionibacteriales</taxon>
        <taxon>Nocardioidaceae</taxon>
        <taxon>Nocardioides</taxon>
    </lineage>
</organism>
<evidence type="ECO:0000313" key="2">
    <source>
        <dbReference type="Proteomes" id="UP000267128"/>
    </source>
</evidence>
<keyword evidence="2" id="KW-1185">Reference proteome</keyword>
<dbReference type="EMBL" id="RJSE01000006">
    <property type="protein sequence ID" value="RNL63671.1"/>
    <property type="molecule type" value="Genomic_DNA"/>
</dbReference>
<comment type="caution">
    <text evidence="1">The sequence shown here is derived from an EMBL/GenBank/DDBJ whole genome shotgun (WGS) entry which is preliminary data.</text>
</comment>